<dbReference type="AlphaFoldDB" id="A0A226DIU5"/>
<accession>A0A226DIU5</accession>
<proteinExistence type="predicted"/>
<dbReference type="Proteomes" id="UP000198287">
    <property type="component" value="Unassembled WGS sequence"/>
</dbReference>
<comment type="caution">
    <text evidence="1">The sequence shown here is derived from an EMBL/GenBank/DDBJ whole genome shotgun (WGS) entry which is preliminary data.</text>
</comment>
<sequence>MSLHPPNFDSNLQNAQEEQIPVVDCNIPPPITTFSTILQSGAGFHLQLQYLTDNIITPFRNRVVYENAGQLEDKVSLGIFLYETNKDSTVLIVEALKNELSIQEAGTNFGLITVHHNGDYTRNYSTGLCNFFSDALEKAQQYDYAIIFHQADGRSIYAVWDLERHLIPGKHLLVVASTEKHSISGNFKFLHIPDYMTTHMRQTVVRECTSKWINLPGPQKAYSLGLSRLMESRGLSDKEIIRVEDVQVEMEDWKAAFNVLVAPNGTWDPEDGSSTHKRPKVAESEAIIPGMLDLSIITNQNRVVGAIRQFVDQNIGPVLDIKLTPRVTGFAVVTVKIKSTKE</sequence>
<organism evidence="1 2">
    <name type="scientific">Folsomia candida</name>
    <name type="common">Springtail</name>
    <dbReference type="NCBI Taxonomy" id="158441"/>
    <lineage>
        <taxon>Eukaryota</taxon>
        <taxon>Metazoa</taxon>
        <taxon>Ecdysozoa</taxon>
        <taxon>Arthropoda</taxon>
        <taxon>Hexapoda</taxon>
        <taxon>Collembola</taxon>
        <taxon>Entomobryomorpha</taxon>
        <taxon>Isotomoidea</taxon>
        <taxon>Isotomidae</taxon>
        <taxon>Proisotominae</taxon>
        <taxon>Folsomia</taxon>
    </lineage>
</organism>
<dbReference type="EMBL" id="LNIX01000019">
    <property type="protein sequence ID" value="OXA44607.1"/>
    <property type="molecule type" value="Genomic_DNA"/>
</dbReference>
<evidence type="ECO:0000313" key="1">
    <source>
        <dbReference type="EMBL" id="OXA44607.1"/>
    </source>
</evidence>
<name>A0A226DIU5_FOLCA</name>
<reference evidence="1 2" key="1">
    <citation type="submission" date="2015-12" db="EMBL/GenBank/DDBJ databases">
        <title>The genome of Folsomia candida.</title>
        <authorList>
            <person name="Faddeeva A."/>
            <person name="Derks M.F."/>
            <person name="Anvar Y."/>
            <person name="Smit S."/>
            <person name="Van Straalen N."/>
            <person name="Roelofs D."/>
        </authorList>
    </citation>
    <scope>NUCLEOTIDE SEQUENCE [LARGE SCALE GENOMIC DNA]</scope>
    <source>
        <strain evidence="1 2">VU population</strain>
        <tissue evidence="1">Whole body</tissue>
    </source>
</reference>
<protein>
    <submittedName>
        <fullName evidence="1">Uncharacterized protein</fullName>
    </submittedName>
</protein>
<evidence type="ECO:0000313" key="2">
    <source>
        <dbReference type="Proteomes" id="UP000198287"/>
    </source>
</evidence>
<gene>
    <name evidence="1" type="ORF">Fcan01_20745</name>
</gene>
<keyword evidence="2" id="KW-1185">Reference proteome</keyword>